<comment type="caution">
    <text evidence="2">The sequence shown here is derived from an EMBL/GenBank/DDBJ whole genome shotgun (WGS) entry which is preliminary data.</text>
</comment>
<proteinExistence type="predicted"/>
<reference evidence="2" key="1">
    <citation type="journal article" date="2017" name="Gigascience">
        <title>The genome draft of coconut (Cocos nucifera).</title>
        <authorList>
            <person name="Xiao Y."/>
            <person name="Xu P."/>
            <person name="Fan H."/>
            <person name="Baudouin L."/>
            <person name="Xia W."/>
            <person name="Bocs S."/>
            <person name="Xu J."/>
            <person name="Li Q."/>
            <person name="Guo A."/>
            <person name="Zhou L."/>
            <person name="Li J."/>
            <person name="Wu Y."/>
            <person name="Ma Z."/>
            <person name="Armero A."/>
            <person name="Issali A.E."/>
            <person name="Liu N."/>
            <person name="Peng M."/>
            <person name="Yang Y."/>
        </authorList>
    </citation>
    <scope>NUCLEOTIDE SEQUENCE</scope>
    <source>
        <tissue evidence="2">Spear leaf of Hainan Tall coconut</tissue>
    </source>
</reference>
<gene>
    <name evidence="2" type="ORF">COCNU_14G005160</name>
</gene>
<protein>
    <submittedName>
        <fullName evidence="2">Putative glycosyltransferase</fullName>
    </submittedName>
</protein>
<evidence type="ECO:0000256" key="1">
    <source>
        <dbReference type="SAM" id="MobiDB-lite"/>
    </source>
</evidence>
<dbReference type="OrthoDB" id="787068at2759"/>
<dbReference type="AlphaFoldDB" id="A0A8K0IV52"/>
<sequence length="169" mass="18152">MGASLKTAAVDLKAAAARRLRRSRPPAASWKSRILAVALLATAITAVLTGVDPLSPTISFLFPPCAFSTSSSAYANSSKSLLSAAPPPPPLIRRPIPKRTDSRPSPIRNRGSAGVNYGAGDDAKEPYLLKSPDEQLRYAKREIENAPLVVDDPELFAPLFRNVSVFKRD</sequence>
<dbReference type="Proteomes" id="UP000797356">
    <property type="component" value="Chromosome 14"/>
</dbReference>
<reference evidence="2" key="2">
    <citation type="submission" date="2019-07" db="EMBL/GenBank/DDBJ databases">
        <authorList>
            <person name="Yang Y."/>
            <person name="Bocs S."/>
            <person name="Baudouin L."/>
        </authorList>
    </citation>
    <scope>NUCLEOTIDE SEQUENCE</scope>
    <source>
        <tissue evidence="2">Spear leaf of Hainan Tall coconut</tissue>
    </source>
</reference>
<keyword evidence="3" id="KW-1185">Reference proteome</keyword>
<name>A0A8K0IV52_COCNU</name>
<evidence type="ECO:0000313" key="2">
    <source>
        <dbReference type="EMBL" id="KAG1368048.1"/>
    </source>
</evidence>
<accession>A0A8K0IV52</accession>
<dbReference type="EMBL" id="CM017885">
    <property type="protein sequence ID" value="KAG1368048.1"/>
    <property type="molecule type" value="Genomic_DNA"/>
</dbReference>
<evidence type="ECO:0000313" key="3">
    <source>
        <dbReference type="Proteomes" id="UP000797356"/>
    </source>
</evidence>
<organism evidence="2 3">
    <name type="scientific">Cocos nucifera</name>
    <name type="common">Coconut palm</name>
    <dbReference type="NCBI Taxonomy" id="13894"/>
    <lineage>
        <taxon>Eukaryota</taxon>
        <taxon>Viridiplantae</taxon>
        <taxon>Streptophyta</taxon>
        <taxon>Embryophyta</taxon>
        <taxon>Tracheophyta</taxon>
        <taxon>Spermatophyta</taxon>
        <taxon>Magnoliopsida</taxon>
        <taxon>Liliopsida</taxon>
        <taxon>Arecaceae</taxon>
        <taxon>Arecoideae</taxon>
        <taxon>Cocoseae</taxon>
        <taxon>Attaleinae</taxon>
        <taxon>Cocos</taxon>
    </lineage>
</organism>
<feature type="region of interest" description="Disordered" evidence="1">
    <location>
        <begin position="78"/>
        <end position="128"/>
    </location>
</feature>